<organism evidence="1 2">
    <name type="scientific">Chytriomyces confervae</name>
    <dbReference type="NCBI Taxonomy" id="246404"/>
    <lineage>
        <taxon>Eukaryota</taxon>
        <taxon>Fungi</taxon>
        <taxon>Fungi incertae sedis</taxon>
        <taxon>Chytridiomycota</taxon>
        <taxon>Chytridiomycota incertae sedis</taxon>
        <taxon>Chytridiomycetes</taxon>
        <taxon>Chytridiales</taxon>
        <taxon>Chytriomycetaceae</taxon>
        <taxon>Chytriomyces</taxon>
    </lineage>
</organism>
<dbReference type="Proteomes" id="UP000320333">
    <property type="component" value="Unassembled WGS sequence"/>
</dbReference>
<evidence type="ECO:0000313" key="1">
    <source>
        <dbReference type="EMBL" id="TPX66124.1"/>
    </source>
</evidence>
<reference evidence="1 2" key="1">
    <citation type="journal article" date="2019" name="Sci. Rep.">
        <title>Comparative genomics of chytrid fungi reveal insights into the obligate biotrophic and pathogenic lifestyle of Synchytrium endobioticum.</title>
        <authorList>
            <person name="van de Vossenberg B.T.L.H."/>
            <person name="Warris S."/>
            <person name="Nguyen H.D.T."/>
            <person name="van Gent-Pelzer M.P.E."/>
            <person name="Joly D.L."/>
            <person name="van de Geest H.C."/>
            <person name="Bonants P.J.M."/>
            <person name="Smith D.S."/>
            <person name="Levesque C.A."/>
            <person name="van der Lee T.A.J."/>
        </authorList>
    </citation>
    <scope>NUCLEOTIDE SEQUENCE [LARGE SCALE GENOMIC DNA]</scope>
    <source>
        <strain evidence="1 2">CBS 675.73</strain>
    </source>
</reference>
<dbReference type="OrthoDB" id="10303796at2759"/>
<name>A0A507EQG0_9FUNG</name>
<gene>
    <name evidence="1" type="ORF">CcCBS67573_g07923</name>
</gene>
<proteinExistence type="predicted"/>
<comment type="caution">
    <text evidence="1">The sequence shown here is derived from an EMBL/GenBank/DDBJ whole genome shotgun (WGS) entry which is preliminary data.</text>
</comment>
<sequence length="46" mass="5569">MLPSVMYRLTYADFHMILDDFGDMKVRIDMLAMEREKVLRMAEDNR</sequence>
<evidence type="ECO:0000313" key="2">
    <source>
        <dbReference type="Proteomes" id="UP000320333"/>
    </source>
</evidence>
<evidence type="ECO:0008006" key="3">
    <source>
        <dbReference type="Google" id="ProtNLM"/>
    </source>
</evidence>
<protein>
    <recommendedName>
        <fullName evidence="3">Cyclic nucleotide-binding domain-containing protein</fullName>
    </recommendedName>
</protein>
<keyword evidence="2" id="KW-1185">Reference proteome</keyword>
<accession>A0A507EQG0</accession>
<dbReference type="AlphaFoldDB" id="A0A507EQG0"/>
<dbReference type="EMBL" id="QEAP01000455">
    <property type="protein sequence ID" value="TPX66124.1"/>
    <property type="molecule type" value="Genomic_DNA"/>
</dbReference>